<protein>
    <submittedName>
        <fullName evidence="6">IclR family transcriptional regulator</fullName>
    </submittedName>
</protein>
<evidence type="ECO:0000256" key="1">
    <source>
        <dbReference type="ARBA" id="ARBA00023015"/>
    </source>
</evidence>
<dbReference type="InterPro" id="IPR029016">
    <property type="entry name" value="GAF-like_dom_sf"/>
</dbReference>
<proteinExistence type="predicted"/>
<dbReference type="Proteomes" id="UP000681075">
    <property type="component" value="Unassembled WGS sequence"/>
</dbReference>
<dbReference type="SUPFAM" id="SSF55781">
    <property type="entry name" value="GAF domain-like"/>
    <property type="match status" value="1"/>
</dbReference>
<organism evidence="6 7">
    <name type="scientific">Roseiterribacter gracilis</name>
    <dbReference type="NCBI Taxonomy" id="2812848"/>
    <lineage>
        <taxon>Bacteria</taxon>
        <taxon>Pseudomonadati</taxon>
        <taxon>Pseudomonadota</taxon>
        <taxon>Alphaproteobacteria</taxon>
        <taxon>Rhodospirillales</taxon>
        <taxon>Roseiterribacteraceae</taxon>
        <taxon>Roseiterribacter</taxon>
    </lineage>
</organism>
<dbReference type="GO" id="GO:0003700">
    <property type="term" value="F:DNA-binding transcription factor activity"/>
    <property type="evidence" value="ECO:0007669"/>
    <property type="project" value="TreeGrafter"/>
</dbReference>
<dbReference type="InterPro" id="IPR050707">
    <property type="entry name" value="HTH_MetabolicPath_Reg"/>
</dbReference>
<keyword evidence="3" id="KW-0804">Transcription</keyword>
<keyword evidence="1" id="KW-0805">Transcription regulation</keyword>
<gene>
    <name evidence="6" type="ORF">TMPK1_06640</name>
</gene>
<dbReference type="GO" id="GO:0003677">
    <property type="term" value="F:DNA binding"/>
    <property type="evidence" value="ECO:0007669"/>
    <property type="project" value="UniProtKB-KW"/>
</dbReference>
<keyword evidence="2" id="KW-0238">DNA-binding</keyword>
<dbReference type="InterPro" id="IPR005471">
    <property type="entry name" value="Tscrpt_reg_IclR_N"/>
</dbReference>
<dbReference type="GO" id="GO:0045892">
    <property type="term" value="P:negative regulation of DNA-templated transcription"/>
    <property type="evidence" value="ECO:0007669"/>
    <property type="project" value="TreeGrafter"/>
</dbReference>
<accession>A0A8S8XAP3</accession>
<reference evidence="6" key="1">
    <citation type="submission" date="2021-02" db="EMBL/GenBank/DDBJ databases">
        <title>Genome sequence of Rhodospirillales sp. strain TMPK1 isolated from soil.</title>
        <authorList>
            <person name="Nakai R."/>
            <person name="Kusada H."/>
            <person name="Tamaki H."/>
        </authorList>
    </citation>
    <scope>NUCLEOTIDE SEQUENCE</scope>
    <source>
        <strain evidence="6">TMPK1</strain>
    </source>
</reference>
<dbReference type="InterPro" id="IPR036388">
    <property type="entry name" value="WH-like_DNA-bd_sf"/>
</dbReference>
<keyword evidence="7" id="KW-1185">Reference proteome</keyword>
<dbReference type="PROSITE" id="PS51077">
    <property type="entry name" value="HTH_ICLR"/>
    <property type="match status" value="1"/>
</dbReference>
<feature type="domain" description="IclR-ED" evidence="5">
    <location>
        <begin position="82"/>
        <end position="265"/>
    </location>
</feature>
<dbReference type="Pfam" id="PF01614">
    <property type="entry name" value="IclR_C"/>
    <property type="match status" value="1"/>
</dbReference>
<dbReference type="InterPro" id="IPR036390">
    <property type="entry name" value="WH_DNA-bd_sf"/>
</dbReference>
<dbReference type="Gene3D" id="1.10.10.10">
    <property type="entry name" value="Winged helix-like DNA-binding domain superfamily/Winged helix DNA-binding domain"/>
    <property type="match status" value="1"/>
</dbReference>
<evidence type="ECO:0000256" key="3">
    <source>
        <dbReference type="ARBA" id="ARBA00023163"/>
    </source>
</evidence>
<name>A0A8S8XAP3_9PROT</name>
<evidence type="ECO:0000259" key="4">
    <source>
        <dbReference type="PROSITE" id="PS51077"/>
    </source>
</evidence>
<evidence type="ECO:0000313" key="7">
    <source>
        <dbReference type="Proteomes" id="UP000681075"/>
    </source>
</evidence>
<dbReference type="PANTHER" id="PTHR30136:SF35">
    <property type="entry name" value="HTH-TYPE TRANSCRIPTIONAL REGULATOR RV1719"/>
    <property type="match status" value="1"/>
</dbReference>
<dbReference type="RefSeq" id="WP_420241448.1">
    <property type="nucleotide sequence ID" value="NZ_BOPV01000001.1"/>
</dbReference>
<evidence type="ECO:0000256" key="2">
    <source>
        <dbReference type="ARBA" id="ARBA00023125"/>
    </source>
</evidence>
<dbReference type="Gene3D" id="3.30.450.40">
    <property type="match status" value="1"/>
</dbReference>
<dbReference type="InterPro" id="IPR014757">
    <property type="entry name" value="Tscrpt_reg_IclR_C"/>
</dbReference>
<dbReference type="SUPFAM" id="SSF46785">
    <property type="entry name" value="Winged helix' DNA-binding domain"/>
    <property type="match status" value="1"/>
</dbReference>
<dbReference type="Pfam" id="PF09339">
    <property type="entry name" value="HTH_IclR"/>
    <property type="match status" value="1"/>
</dbReference>
<sequence>MQRDDDQLDDANQEADSRRAPVFRILDLLRFITVSAHPVTVAEIASDLSLPRGTVHRLCVRLEREGWLAREPDGRHFTIGAQAEMVASHAQQHSSRRASRHSILERLSERVGATCNFTTLSGQDVLYLDRVETSWPLALQLRPGSLVPTYCTASGKLLLATIDDARRSRLIETMDIQRLTERTVTDRAHLRTMLSNVAACGYALDDEEFMPGLIALAVPVIGPRGRVLGAVALHARSDQLSLKDALELRPLLQAAARDLVRTMRA</sequence>
<dbReference type="SMART" id="SM00346">
    <property type="entry name" value="HTH_ICLR"/>
    <property type="match status" value="1"/>
</dbReference>
<evidence type="ECO:0000259" key="5">
    <source>
        <dbReference type="PROSITE" id="PS51078"/>
    </source>
</evidence>
<dbReference type="PROSITE" id="PS51078">
    <property type="entry name" value="ICLR_ED"/>
    <property type="match status" value="1"/>
</dbReference>
<dbReference type="AlphaFoldDB" id="A0A8S8XAP3"/>
<dbReference type="EMBL" id="BOPV01000001">
    <property type="protein sequence ID" value="GIL38427.1"/>
    <property type="molecule type" value="Genomic_DNA"/>
</dbReference>
<feature type="domain" description="HTH iclR-type" evidence="4">
    <location>
        <begin position="19"/>
        <end position="81"/>
    </location>
</feature>
<evidence type="ECO:0000313" key="6">
    <source>
        <dbReference type="EMBL" id="GIL38427.1"/>
    </source>
</evidence>
<comment type="caution">
    <text evidence="6">The sequence shown here is derived from an EMBL/GenBank/DDBJ whole genome shotgun (WGS) entry which is preliminary data.</text>
</comment>
<dbReference type="PANTHER" id="PTHR30136">
    <property type="entry name" value="HELIX-TURN-HELIX TRANSCRIPTIONAL REGULATOR, ICLR FAMILY"/>
    <property type="match status" value="1"/>
</dbReference>